<evidence type="ECO:0000313" key="5">
    <source>
        <dbReference type="EMBL" id="MEX6689012.1"/>
    </source>
</evidence>
<dbReference type="HAMAP" id="MF_00524">
    <property type="entry name" value="Glucokinase"/>
    <property type="match status" value="1"/>
</dbReference>
<dbReference type="Gene3D" id="3.40.367.20">
    <property type="match status" value="1"/>
</dbReference>
<keyword evidence="2 3" id="KW-0418">Kinase</keyword>
<dbReference type="CDD" id="cd24008">
    <property type="entry name" value="ASKHA_NBD_GLK"/>
    <property type="match status" value="1"/>
</dbReference>
<proteinExistence type="inferred from homology"/>
<dbReference type="EC" id="2.7.1.2" evidence="3"/>
<evidence type="ECO:0000256" key="2">
    <source>
        <dbReference type="ARBA" id="ARBA00022777"/>
    </source>
</evidence>
<keyword evidence="3" id="KW-0067">ATP-binding</keyword>
<dbReference type="EMBL" id="JAULBC010000005">
    <property type="protein sequence ID" value="MEX6689012.1"/>
    <property type="molecule type" value="Genomic_DNA"/>
</dbReference>
<dbReference type="PANTHER" id="PTHR47363:SF1">
    <property type="entry name" value="GLUCOKINASE"/>
    <property type="match status" value="1"/>
</dbReference>
<evidence type="ECO:0000256" key="4">
    <source>
        <dbReference type="RuleBase" id="RU004046"/>
    </source>
</evidence>
<comment type="similarity">
    <text evidence="3 4">Belongs to the bacterial glucokinase family.</text>
</comment>
<dbReference type="NCBIfam" id="TIGR00749">
    <property type="entry name" value="glk"/>
    <property type="match status" value="1"/>
</dbReference>
<comment type="caution">
    <text evidence="5">The sequence shown here is derived from an EMBL/GenBank/DDBJ whole genome shotgun (WGS) entry which is preliminary data.</text>
</comment>
<evidence type="ECO:0000256" key="3">
    <source>
        <dbReference type="HAMAP-Rule" id="MF_00524"/>
    </source>
</evidence>
<dbReference type="InterPro" id="IPR003836">
    <property type="entry name" value="Glucokinase"/>
</dbReference>
<dbReference type="RefSeq" id="WP_369330420.1">
    <property type="nucleotide sequence ID" value="NZ_JAULBC010000005.1"/>
</dbReference>
<comment type="subcellular location">
    <subcellularLocation>
        <location evidence="3">Cytoplasm</location>
    </subcellularLocation>
</comment>
<dbReference type="SUPFAM" id="SSF53067">
    <property type="entry name" value="Actin-like ATPase domain"/>
    <property type="match status" value="1"/>
</dbReference>
<evidence type="ECO:0000313" key="6">
    <source>
        <dbReference type="Proteomes" id="UP001560573"/>
    </source>
</evidence>
<keyword evidence="6" id="KW-1185">Reference proteome</keyword>
<keyword evidence="3" id="KW-0547">Nucleotide-binding</keyword>
<organism evidence="5 6">
    <name type="scientific">Danxiaibacter flavus</name>
    <dbReference type="NCBI Taxonomy" id="3049108"/>
    <lineage>
        <taxon>Bacteria</taxon>
        <taxon>Pseudomonadati</taxon>
        <taxon>Bacteroidota</taxon>
        <taxon>Chitinophagia</taxon>
        <taxon>Chitinophagales</taxon>
        <taxon>Chitinophagaceae</taxon>
        <taxon>Danxiaibacter</taxon>
    </lineage>
</organism>
<gene>
    <name evidence="3 5" type="primary">glk</name>
    <name evidence="5" type="ORF">QTN47_16005</name>
</gene>
<dbReference type="Proteomes" id="UP001560573">
    <property type="component" value="Unassembled WGS sequence"/>
</dbReference>
<protein>
    <recommendedName>
        <fullName evidence="3">Glucokinase</fullName>
        <ecNumber evidence="3">2.7.1.2</ecNumber>
    </recommendedName>
    <alternativeName>
        <fullName evidence="3">Glucose kinase</fullName>
    </alternativeName>
</protein>
<keyword evidence="3" id="KW-0324">Glycolysis</keyword>
<sequence length="350" mass="38064">MLPLIFSDRLPKANATVVAADVGGTKVNIAVYQFADGSMKQLNAKQYHTQNYSSFTQIACEFLQEIGSNIKPHCLCAGVAGPVINNRADLVNISWVLTADEIAQGTGIKDVLLINDLEANAYGLACLDKDDICNIYKGNPGIKGNAAIVAPGTGLGEAGLYWDGTYFHPFATEGGHCDFSPRTGTDVEILDYLSKKFDVVSWERLVSGPGITSIYSFLKESGKYKEEQWLQEKFKYEDDSAAISEAAIAGTSEIAKQTMELFVKYLARECSNMVLKMKATGGIYLGGGIPPKIKTLLQSSAFVEHFLNCDRMQEMLEDVPVNIIMNDKAALMGAAFYCLSRVTEARAIAS</sequence>
<keyword evidence="1 3" id="KW-0808">Transferase</keyword>
<feature type="binding site" evidence="3">
    <location>
        <begin position="20"/>
        <end position="25"/>
    </location>
    <ligand>
        <name>ATP</name>
        <dbReference type="ChEBI" id="CHEBI:30616"/>
    </ligand>
</feature>
<dbReference type="Pfam" id="PF02685">
    <property type="entry name" value="Glucokinase"/>
    <property type="match status" value="1"/>
</dbReference>
<evidence type="ECO:0000256" key="1">
    <source>
        <dbReference type="ARBA" id="ARBA00022679"/>
    </source>
</evidence>
<dbReference type="PANTHER" id="PTHR47363">
    <property type="entry name" value="GLUCOKINASE"/>
    <property type="match status" value="1"/>
</dbReference>
<name>A0ABV3ZGJ4_9BACT</name>
<keyword evidence="3" id="KW-0963">Cytoplasm</keyword>
<dbReference type="GO" id="GO:0004340">
    <property type="term" value="F:glucokinase activity"/>
    <property type="evidence" value="ECO:0007669"/>
    <property type="project" value="UniProtKB-EC"/>
</dbReference>
<dbReference type="InterPro" id="IPR043129">
    <property type="entry name" value="ATPase_NBD"/>
</dbReference>
<dbReference type="Gene3D" id="3.30.420.40">
    <property type="match status" value="1"/>
</dbReference>
<accession>A0ABV3ZGJ4</accession>
<comment type="catalytic activity">
    <reaction evidence="3">
        <text>D-glucose + ATP = D-glucose 6-phosphate + ADP + H(+)</text>
        <dbReference type="Rhea" id="RHEA:17825"/>
        <dbReference type="ChEBI" id="CHEBI:4167"/>
        <dbReference type="ChEBI" id="CHEBI:15378"/>
        <dbReference type="ChEBI" id="CHEBI:30616"/>
        <dbReference type="ChEBI" id="CHEBI:61548"/>
        <dbReference type="ChEBI" id="CHEBI:456216"/>
        <dbReference type="EC" id="2.7.1.2"/>
    </reaction>
</comment>
<reference evidence="5 6" key="1">
    <citation type="submission" date="2023-07" db="EMBL/GenBank/DDBJ databases">
        <authorList>
            <person name="Lian W.-H."/>
        </authorList>
    </citation>
    <scope>NUCLEOTIDE SEQUENCE [LARGE SCALE GENOMIC DNA]</scope>
    <source>
        <strain evidence="5 6">SYSU DXS3180</strain>
    </source>
</reference>